<dbReference type="Gene3D" id="3.40.50.2000">
    <property type="entry name" value="Glycogen Phosphorylase B"/>
    <property type="match status" value="1"/>
</dbReference>
<dbReference type="GO" id="GO:0004577">
    <property type="term" value="F:N-acetylglucosaminyldiphosphodolichol N-acetylglucosaminyltransferase activity"/>
    <property type="evidence" value="ECO:0007669"/>
    <property type="project" value="TreeGrafter"/>
</dbReference>
<dbReference type="GO" id="GO:0006488">
    <property type="term" value="P:dolichol-linked oligosaccharide biosynthetic process"/>
    <property type="evidence" value="ECO:0007669"/>
    <property type="project" value="InterPro"/>
</dbReference>
<dbReference type="NCBIfam" id="NF041549">
    <property type="entry name" value="PssD"/>
    <property type="match status" value="1"/>
</dbReference>
<keyword evidence="3" id="KW-0256">Endoplasmic reticulum</keyword>
<sequence length="151" mass="17528">MKICYAASSGGHLEQIMMLYPMMEKYNSFILTEKTLYEFNSKGKKLYNVSQVNRRELLFVFKIFLVLIQTLYIFFKEKPDVVISTGALATVPICLLAKLFRKKLIFIESFSKITSPTITGKLMYKIADIFIIQWEELKKFYPNGIYGGGIY</sequence>
<comment type="subcellular location">
    <subcellularLocation>
        <location evidence="1">Endoplasmic reticulum membrane</location>
        <topology evidence="1">Single-pass membrane protein</topology>
    </subcellularLocation>
</comment>
<protein>
    <submittedName>
        <fullName evidence="7">Polysaccharide biosynthesis protein</fullName>
    </submittedName>
</protein>
<dbReference type="AlphaFoldDB" id="A0A179T6V6"/>
<dbReference type="OrthoDB" id="555447at2"/>
<proteinExistence type="predicted"/>
<dbReference type="Proteomes" id="UP000078534">
    <property type="component" value="Unassembled WGS sequence"/>
</dbReference>
<name>A0A179T6V6_9BACI</name>
<evidence type="ECO:0000256" key="2">
    <source>
        <dbReference type="ARBA" id="ARBA00022692"/>
    </source>
</evidence>
<keyword evidence="4 6" id="KW-1133">Transmembrane helix</keyword>
<dbReference type="RefSeq" id="WP_066328826.1">
    <property type="nucleotide sequence ID" value="NZ_LWSG01000005.1"/>
</dbReference>
<organism evidence="7 8">
    <name type="scientific">Metabacillus litoralis</name>
    <dbReference type="NCBI Taxonomy" id="152268"/>
    <lineage>
        <taxon>Bacteria</taxon>
        <taxon>Bacillati</taxon>
        <taxon>Bacillota</taxon>
        <taxon>Bacilli</taxon>
        <taxon>Bacillales</taxon>
        <taxon>Bacillaceae</taxon>
        <taxon>Metabacillus</taxon>
    </lineage>
</organism>
<keyword evidence="2 6" id="KW-0812">Transmembrane</keyword>
<evidence type="ECO:0000256" key="1">
    <source>
        <dbReference type="ARBA" id="ARBA00004389"/>
    </source>
</evidence>
<comment type="caution">
    <text evidence="7">The sequence shown here is derived from an EMBL/GenBank/DDBJ whole genome shotgun (WGS) entry which is preliminary data.</text>
</comment>
<evidence type="ECO:0000313" key="7">
    <source>
        <dbReference type="EMBL" id="OAS88182.1"/>
    </source>
</evidence>
<evidence type="ECO:0000256" key="3">
    <source>
        <dbReference type="ARBA" id="ARBA00022824"/>
    </source>
</evidence>
<evidence type="ECO:0000313" key="8">
    <source>
        <dbReference type="Proteomes" id="UP000078534"/>
    </source>
</evidence>
<gene>
    <name evidence="7" type="ORF">A6K24_17560</name>
</gene>
<dbReference type="PANTHER" id="PTHR12154:SF4">
    <property type="entry name" value="UDP-N-ACETYLGLUCOSAMINE TRANSFERASE SUBUNIT ALG14 HOMOLOG"/>
    <property type="match status" value="1"/>
</dbReference>
<feature type="transmembrane region" description="Helical" evidence="6">
    <location>
        <begin position="57"/>
        <end position="75"/>
    </location>
</feature>
<evidence type="ECO:0000256" key="5">
    <source>
        <dbReference type="ARBA" id="ARBA00023136"/>
    </source>
</evidence>
<reference evidence="8" key="1">
    <citation type="submission" date="2016-04" db="EMBL/GenBank/DDBJ databases">
        <authorList>
            <person name="Lyu Z."/>
            <person name="Lyu W."/>
        </authorList>
    </citation>
    <scope>NUCLEOTIDE SEQUENCE [LARGE SCALE GENOMIC DNA]</scope>
    <source>
        <strain evidence="8">C44</strain>
    </source>
</reference>
<accession>A0A179T6V6</accession>
<dbReference type="PANTHER" id="PTHR12154">
    <property type="entry name" value="GLYCOSYL TRANSFERASE-RELATED"/>
    <property type="match status" value="1"/>
</dbReference>
<dbReference type="STRING" id="152268.A6K24_17560"/>
<feature type="transmembrane region" description="Helical" evidence="6">
    <location>
        <begin position="81"/>
        <end position="100"/>
    </location>
</feature>
<dbReference type="InterPro" id="IPR013969">
    <property type="entry name" value="Oligosacch_biosynth_Alg14"/>
</dbReference>
<dbReference type="EMBL" id="LWSG01000005">
    <property type="protein sequence ID" value="OAS88182.1"/>
    <property type="molecule type" value="Genomic_DNA"/>
</dbReference>
<evidence type="ECO:0000256" key="6">
    <source>
        <dbReference type="SAM" id="Phobius"/>
    </source>
</evidence>
<dbReference type="SUPFAM" id="SSF53756">
    <property type="entry name" value="UDP-Glycosyltransferase/glycogen phosphorylase"/>
    <property type="match status" value="1"/>
</dbReference>
<evidence type="ECO:0000256" key="4">
    <source>
        <dbReference type="ARBA" id="ARBA00022989"/>
    </source>
</evidence>
<keyword evidence="5 6" id="KW-0472">Membrane</keyword>
<dbReference type="Pfam" id="PF08660">
    <property type="entry name" value="Alg14"/>
    <property type="match status" value="1"/>
</dbReference>
<keyword evidence="8" id="KW-1185">Reference proteome</keyword>